<name>A0A177Y405_9VIBR</name>
<organism evidence="1 2">
    <name type="scientific">Vibrio bivalvicida</name>
    <dbReference type="NCBI Taxonomy" id="1276888"/>
    <lineage>
        <taxon>Bacteria</taxon>
        <taxon>Pseudomonadati</taxon>
        <taxon>Pseudomonadota</taxon>
        <taxon>Gammaproteobacteria</taxon>
        <taxon>Vibrionales</taxon>
        <taxon>Vibrionaceae</taxon>
        <taxon>Vibrio</taxon>
        <taxon>Vibrio oreintalis group</taxon>
    </lineage>
</organism>
<evidence type="ECO:0000313" key="1">
    <source>
        <dbReference type="EMBL" id="OAJ95205.1"/>
    </source>
</evidence>
<proteinExistence type="predicted"/>
<dbReference type="RefSeq" id="WP_049846024.1">
    <property type="nucleotide sequence ID" value="NZ_LLEI02000021.1"/>
</dbReference>
<gene>
    <name evidence="1" type="ORF">APB76_07950</name>
</gene>
<protein>
    <submittedName>
        <fullName evidence="1">Uncharacterized protein</fullName>
    </submittedName>
</protein>
<dbReference type="EMBL" id="LLEI02000021">
    <property type="protein sequence ID" value="OAJ95205.1"/>
    <property type="molecule type" value="Genomic_DNA"/>
</dbReference>
<dbReference type="Proteomes" id="UP000078406">
    <property type="component" value="Unassembled WGS sequence"/>
</dbReference>
<reference evidence="1 2" key="1">
    <citation type="journal article" date="2016" name="Syst. Appl. Microbiol.">
        <title>Vibrio bivalvicida sp. nov., a novel larval pathogen for bivalve molluscs reared in a hatchery.</title>
        <authorList>
            <person name="Dubert J."/>
            <person name="Romalde J.L."/>
            <person name="Prado S."/>
            <person name="Barja J.L."/>
        </authorList>
    </citation>
    <scope>NUCLEOTIDE SEQUENCE [LARGE SCALE GENOMIC DNA]</scope>
    <source>
        <strain evidence="1 2">605</strain>
    </source>
</reference>
<comment type="caution">
    <text evidence="1">The sequence shown here is derived from an EMBL/GenBank/DDBJ whole genome shotgun (WGS) entry which is preliminary data.</text>
</comment>
<sequence length="133" mass="14843">MSKLKISLGAALVTVALVLAWVFIPTHVRLSSEILNQPVGEGFKLIGHKAISTKPEDGKLNHFFLIDENSSVKDATPFLITSDPFIKVSQTDENKLSITINGRVKQLDNDLWVERADGTVQHWFISAQINYVR</sequence>
<dbReference type="AlphaFoldDB" id="A0A177Y405"/>
<evidence type="ECO:0000313" key="2">
    <source>
        <dbReference type="Proteomes" id="UP000078406"/>
    </source>
</evidence>
<accession>A0A177Y405</accession>